<dbReference type="Gene3D" id="3.40.50.620">
    <property type="entry name" value="HUPs"/>
    <property type="match status" value="1"/>
</dbReference>
<gene>
    <name evidence="2" type="ORF">U732_3470</name>
</gene>
<evidence type="ECO:0000313" key="2">
    <source>
        <dbReference type="EMBL" id="KIE46584.1"/>
    </source>
</evidence>
<dbReference type="InterPro" id="IPR014729">
    <property type="entry name" value="Rossmann-like_a/b/a_fold"/>
</dbReference>
<feature type="domain" description="DUF218" evidence="1">
    <location>
        <begin position="22"/>
        <end position="145"/>
    </location>
</feature>
<dbReference type="OrthoDB" id="9782395at2"/>
<organism evidence="2 3">
    <name type="scientific">Clostridium argentinense CDC 2741</name>
    <dbReference type="NCBI Taxonomy" id="1418104"/>
    <lineage>
        <taxon>Bacteria</taxon>
        <taxon>Bacillati</taxon>
        <taxon>Bacillota</taxon>
        <taxon>Clostridia</taxon>
        <taxon>Eubacteriales</taxon>
        <taxon>Clostridiaceae</taxon>
        <taxon>Clostridium</taxon>
    </lineage>
</organism>
<dbReference type="EMBL" id="AYSO01000016">
    <property type="protein sequence ID" value="KIE46584.1"/>
    <property type="molecule type" value="Genomic_DNA"/>
</dbReference>
<dbReference type="AlphaFoldDB" id="A0A0C1U102"/>
<protein>
    <recommendedName>
        <fullName evidence="1">DUF218 domain-containing protein</fullName>
    </recommendedName>
</protein>
<dbReference type="Proteomes" id="UP000031366">
    <property type="component" value="Unassembled WGS sequence"/>
</dbReference>
<dbReference type="InterPro" id="IPR051599">
    <property type="entry name" value="Cell_Envelope_Assoc"/>
</dbReference>
<reference evidence="2 3" key="1">
    <citation type="journal article" date="2015" name="Infect. Genet. Evol.">
        <title>Genomic sequences of six botulinum neurotoxin-producing strains representing three clostridial species illustrate the mobility and diversity of botulinum neurotoxin genes.</title>
        <authorList>
            <person name="Smith T.J."/>
            <person name="Hill K.K."/>
            <person name="Xie G."/>
            <person name="Foley B.T."/>
            <person name="Williamson C.H."/>
            <person name="Foster J.T."/>
            <person name="Johnson S.L."/>
            <person name="Chertkov O."/>
            <person name="Teshima H."/>
            <person name="Gibbons H.S."/>
            <person name="Johnsky L.A."/>
            <person name="Karavis M.A."/>
            <person name="Smith L.A."/>
        </authorList>
    </citation>
    <scope>NUCLEOTIDE SEQUENCE [LARGE SCALE GENOMIC DNA]</scope>
    <source>
        <strain evidence="2 3">CDC 2741</strain>
    </source>
</reference>
<proteinExistence type="predicted"/>
<dbReference type="PANTHER" id="PTHR30336:SF20">
    <property type="entry name" value="DUF218 DOMAIN-CONTAINING PROTEIN"/>
    <property type="match status" value="1"/>
</dbReference>
<dbReference type="Pfam" id="PF02698">
    <property type="entry name" value="DUF218"/>
    <property type="match status" value="1"/>
</dbReference>
<dbReference type="PANTHER" id="PTHR30336">
    <property type="entry name" value="INNER MEMBRANE PROTEIN, PROBABLE PERMEASE"/>
    <property type="match status" value="1"/>
</dbReference>
<sequence length="185" mass="21317">MEHPFDCISKFIFVEADVGKSDVILIPGASQSQLMEKAVELYNRGFAQYILPSGGANYKLPNYESEWDYLKTIGIQLGVPEKAILKEDKARNTFENARFSWELLQKLGIPIKNVILVCKTYHSRRVLLTYQSVFPLNINFYIAPIIDKRGISKENWFLNEDSISIVMNEVVKIGSYFEDKILKWV</sequence>
<dbReference type="GO" id="GO:0005886">
    <property type="term" value="C:plasma membrane"/>
    <property type="evidence" value="ECO:0007669"/>
    <property type="project" value="TreeGrafter"/>
</dbReference>
<dbReference type="RefSeq" id="WP_039633250.1">
    <property type="nucleotide sequence ID" value="NZ_AYSO01000016.1"/>
</dbReference>
<dbReference type="STRING" id="29341.RSJ17_18595"/>
<evidence type="ECO:0000259" key="1">
    <source>
        <dbReference type="Pfam" id="PF02698"/>
    </source>
</evidence>
<evidence type="ECO:0000313" key="3">
    <source>
        <dbReference type="Proteomes" id="UP000031366"/>
    </source>
</evidence>
<accession>A0A0C1U102</accession>
<keyword evidence="3" id="KW-1185">Reference proteome</keyword>
<dbReference type="InterPro" id="IPR003848">
    <property type="entry name" value="DUF218"/>
</dbReference>
<name>A0A0C1U102_9CLOT</name>
<dbReference type="CDD" id="cd06259">
    <property type="entry name" value="YdcF-like"/>
    <property type="match status" value="1"/>
</dbReference>
<comment type="caution">
    <text evidence="2">The sequence shown here is derived from an EMBL/GenBank/DDBJ whole genome shotgun (WGS) entry which is preliminary data.</text>
</comment>